<name>A0AAV5FW60_ELECO</name>
<comment type="caution">
    <text evidence="2">The sequence shown here is derived from an EMBL/GenBank/DDBJ whole genome shotgun (WGS) entry which is preliminary data.</text>
</comment>
<feature type="chain" id="PRO_5043450485" evidence="1">
    <location>
        <begin position="20"/>
        <end position="78"/>
    </location>
</feature>
<accession>A0AAV5FW60</accession>
<dbReference type="EMBL" id="BQKI01000097">
    <property type="protein sequence ID" value="GJN39021.1"/>
    <property type="molecule type" value="Genomic_DNA"/>
</dbReference>
<proteinExistence type="predicted"/>
<protein>
    <submittedName>
        <fullName evidence="2">Uncharacterized protein</fullName>
    </submittedName>
</protein>
<reference evidence="2" key="2">
    <citation type="submission" date="2021-12" db="EMBL/GenBank/DDBJ databases">
        <title>Resequencing data analysis of finger millet.</title>
        <authorList>
            <person name="Hatakeyama M."/>
            <person name="Aluri S."/>
            <person name="Balachadran M.T."/>
            <person name="Sivarajan S.R."/>
            <person name="Poveda L."/>
            <person name="Shimizu-Inatsugi R."/>
            <person name="Schlapbach R."/>
            <person name="Sreeman S.M."/>
            <person name="Shimizu K.K."/>
        </authorList>
    </citation>
    <scope>NUCLEOTIDE SEQUENCE</scope>
</reference>
<keyword evidence="3" id="KW-1185">Reference proteome</keyword>
<sequence>MICFLHGTLCRAPLFVVQSSNWDCSCSVIWDPIHADCAVPQELETDEVLKQLKYITSALTQNLNQTNRDLVAVILLLT</sequence>
<dbReference type="AlphaFoldDB" id="A0AAV5FW60"/>
<dbReference type="Proteomes" id="UP001054889">
    <property type="component" value="Unassembled WGS sequence"/>
</dbReference>
<organism evidence="2 3">
    <name type="scientific">Eleusine coracana subsp. coracana</name>
    <dbReference type="NCBI Taxonomy" id="191504"/>
    <lineage>
        <taxon>Eukaryota</taxon>
        <taxon>Viridiplantae</taxon>
        <taxon>Streptophyta</taxon>
        <taxon>Embryophyta</taxon>
        <taxon>Tracheophyta</taxon>
        <taxon>Spermatophyta</taxon>
        <taxon>Magnoliopsida</taxon>
        <taxon>Liliopsida</taxon>
        <taxon>Poales</taxon>
        <taxon>Poaceae</taxon>
        <taxon>PACMAD clade</taxon>
        <taxon>Chloridoideae</taxon>
        <taxon>Cynodonteae</taxon>
        <taxon>Eleusininae</taxon>
        <taxon>Eleusine</taxon>
    </lineage>
</organism>
<evidence type="ECO:0000313" key="3">
    <source>
        <dbReference type="Proteomes" id="UP001054889"/>
    </source>
</evidence>
<keyword evidence="1" id="KW-0732">Signal</keyword>
<feature type="signal peptide" evidence="1">
    <location>
        <begin position="1"/>
        <end position="19"/>
    </location>
</feature>
<reference evidence="2" key="1">
    <citation type="journal article" date="2018" name="DNA Res.">
        <title>Multiple hybrid de novo genome assembly of finger millet, an orphan allotetraploid crop.</title>
        <authorList>
            <person name="Hatakeyama M."/>
            <person name="Aluri S."/>
            <person name="Balachadran M.T."/>
            <person name="Sivarajan S.R."/>
            <person name="Patrignani A."/>
            <person name="Gruter S."/>
            <person name="Poveda L."/>
            <person name="Shimizu-Inatsugi R."/>
            <person name="Baeten J."/>
            <person name="Francoijs K.J."/>
            <person name="Nataraja K.N."/>
            <person name="Reddy Y.A.N."/>
            <person name="Phadnis S."/>
            <person name="Ravikumar R.L."/>
            <person name="Schlapbach R."/>
            <person name="Sreeman S.M."/>
            <person name="Shimizu K.K."/>
        </authorList>
    </citation>
    <scope>NUCLEOTIDE SEQUENCE</scope>
</reference>
<evidence type="ECO:0000256" key="1">
    <source>
        <dbReference type="SAM" id="SignalP"/>
    </source>
</evidence>
<gene>
    <name evidence="2" type="primary">gb28114</name>
    <name evidence="2" type="ORF">PR202_gb28114</name>
</gene>
<dbReference type="Gene3D" id="3.30.40.100">
    <property type="match status" value="1"/>
</dbReference>
<evidence type="ECO:0000313" key="2">
    <source>
        <dbReference type="EMBL" id="GJN39021.1"/>
    </source>
</evidence>